<dbReference type="EMBL" id="BGPR01044471">
    <property type="protein sequence ID" value="GBO21249.1"/>
    <property type="molecule type" value="Genomic_DNA"/>
</dbReference>
<evidence type="ECO:0000256" key="2">
    <source>
        <dbReference type="SAM" id="MobiDB-lite"/>
    </source>
</evidence>
<gene>
    <name evidence="3" type="ORF">AVEN_274967_1</name>
</gene>
<evidence type="ECO:0000256" key="1">
    <source>
        <dbReference type="SAM" id="Coils"/>
    </source>
</evidence>
<keyword evidence="1" id="KW-0175">Coiled coil</keyword>
<sequence>MRKSRQSRAVENVAQGHLISMGERVAFFFRVSSPRCSMSEFRSLGGAKFSAALVTLAPLDKDCTVTVAPEENEVSPSTSQIDVSIQSIVPFARYEQRGAKRKRKSQKSKIMTSSPFKNLLEKNEKEKIKLEEAKANRAVKKNKNGDKTEKEKALIKEKFILNSIEKPRSLNKFGKE</sequence>
<name>A0A4Y2V7I1_ARAVE</name>
<evidence type="ECO:0000313" key="3">
    <source>
        <dbReference type="EMBL" id="GBO21249.1"/>
    </source>
</evidence>
<comment type="caution">
    <text evidence="3">The sequence shown here is derived from an EMBL/GenBank/DDBJ whole genome shotgun (WGS) entry which is preliminary data.</text>
</comment>
<feature type="region of interest" description="Disordered" evidence="2">
    <location>
        <begin position="97"/>
        <end position="116"/>
    </location>
</feature>
<proteinExistence type="predicted"/>
<protein>
    <submittedName>
        <fullName evidence="3">Uncharacterized protein</fullName>
    </submittedName>
</protein>
<keyword evidence="4" id="KW-1185">Reference proteome</keyword>
<dbReference type="AlphaFoldDB" id="A0A4Y2V7I1"/>
<organism evidence="3 4">
    <name type="scientific">Araneus ventricosus</name>
    <name type="common">Orbweaver spider</name>
    <name type="synonym">Epeira ventricosa</name>
    <dbReference type="NCBI Taxonomy" id="182803"/>
    <lineage>
        <taxon>Eukaryota</taxon>
        <taxon>Metazoa</taxon>
        <taxon>Ecdysozoa</taxon>
        <taxon>Arthropoda</taxon>
        <taxon>Chelicerata</taxon>
        <taxon>Arachnida</taxon>
        <taxon>Araneae</taxon>
        <taxon>Araneomorphae</taxon>
        <taxon>Entelegynae</taxon>
        <taxon>Araneoidea</taxon>
        <taxon>Araneidae</taxon>
        <taxon>Araneus</taxon>
    </lineage>
</organism>
<reference evidence="3 4" key="1">
    <citation type="journal article" date="2019" name="Sci. Rep.">
        <title>Orb-weaving spider Araneus ventricosus genome elucidates the spidroin gene catalogue.</title>
        <authorList>
            <person name="Kono N."/>
            <person name="Nakamura H."/>
            <person name="Ohtoshi R."/>
            <person name="Moran D.A.P."/>
            <person name="Shinohara A."/>
            <person name="Yoshida Y."/>
            <person name="Fujiwara M."/>
            <person name="Mori M."/>
            <person name="Tomita M."/>
            <person name="Arakawa K."/>
        </authorList>
    </citation>
    <scope>NUCLEOTIDE SEQUENCE [LARGE SCALE GENOMIC DNA]</scope>
</reference>
<dbReference type="OrthoDB" id="6781293at2759"/>
<evidence type="ECO:0000313" key="4">
    <source>
        <dbReference type="Proteomes" id="UP000499080"/>
    </source>
</evidence>
<accession>A0A4Y2V7I1</accession>
<feature type="coiled-coil region" evidence="1">
    <location>
        <begin position="116"/>
        <end position="143"/>
    </location>
</feature>
<dbReference type="Proteomes" id="UP000499080">
    <property type="component" value="Unassembled WGS sequence"/>
</dbReference>